<feature type="transmembrane region" description="Helical" evidence="1">
    <location>
        <begin position="71"/>
        <end position="90"/>
    </location>
</feature>
<gene>
    <name evidence="2" type="ORF">DPC56_00695</name>
</gene>
<keyword evidence="3" id="KW-1185">Reference proteome</keyword>
<feature type="transmembrane region" description="Helical" evidence="1">
    <location>
        <begin position="132"/>
        <end position="151"/>
    </location>
</feature>
<dbReference type="Pfam" id="PF20589">
    <property type="entry name" value="DUF6790"/>
    <property type="match status" value="1"/>
</dbReference>
<evidence type="ECO:0000313" key="2">
    <source>
        <dbReference type="EMBL" id="RAO79831.1"/>
    </source>
</evidence>
<keyword evidence="1" id="KW-0812">Transmembrane</keyword>
<accession>A0A328PEW9</accession>
<evidence type="ECO:0000313" key="3">
    <source>
        <dbReference type="Proteomes" id="UP000249782"/>
    </source>
</evidence>
<dbReference type="InterPro" id="IPR046740">
    <property type="entry name" value="DUF6790"/>
</dbReference>
<evidence type="ECO:0000256" key="1">
    <source>
        <dbReference type="SAM" id="Phobius"/>
    </source>
</evidence>
<proteinExistence type="predicted"/>
<dbReference type="EMBL" id="QLOE01000001">
    <property type="protein sequence ID" value="RAO79831.1"/>
    <property type="molecule type" value="Genomic_DNA"/>
</dbReference>
<dbReference type="OrthoDB" id="70868at2157"/>
<feature type="transmembrane region" description="Helical" evidence="1">
    <location>
        <begin position="6"/>
        <end position="21"/>
    </location>
</feature>
<name>A0A328PEW9_9EURY</name>
<keyword evidence="1" id="KW-1133">Transmembrane helix</keyword>
<dbReference type="Proteomes" id="UP000249782">
    <property type="component" value="Unassembled WGS sequence"/>
</dbReference>
<sequence length="156" mass="17388">MDTMYIWPILTLILALILIYRKPRTKNYIIESLLLALLMVMVGLSSIWAFMGHAFMGGQIAAYIGWPAGSPFQLEVAVANLSYGILGLLCLKFRDDFWTATIVGFSVFYLGAAYIHIQDMFRGNYAPGNVGAPLYFDIILPILLLGLLAAYKLTKK</sequence>
<organism evidence="2 3">
    <name type="scientific">Methanothermobacter tenebrarum</name>
    <dbReference type="NCBI Taxonomy" id="680118"/>
    <lineage>
        <taxon>Archaea</taxon>
        <taxon>Methanobacteriati</taxon>
        <taxon>Methanobacteriota</taxon>
        <taxon>Methanomada group</taxon>
        <taxon>Methanobacteria</taxon>
        <taxon>Methanobacteriales</taxon>
        <taxon>Methanobacteriaceae</taxon>
        <taxon>Methanothermobacter</taxon>
    </lineage>
</organism>
<feature type="transmembrane region" description="Helical" evidence="1">
    <location>
        <begin position="33"/>
        <end position="51"/>
    </location>
</feature>
<reference evidence="2 3" key="1">
    <citation type="submission" date="2018-06" db="EMBL/GenBank/DDBJ databases">
        <title>Draft genome sequence of hyperthermophilic methanogen Methanothermobacter tenebrarum sp. MCM-B 1447.</title>
        <authorList>
            <person name="Pore S.D."/>
            <person name="Dagar S."/>
            <person name="Dhakephalkar P.K."/>
        </authorList>
    </citation>
    <scope>NUCLEOTIDE SEQUENCE [LARGE SCALE GENOMIC DNA]</scope>
    <source>
        <strain evidence="2 3">MCM B 1447</strain>
    </source>
</reference>
<comment type="caution">
    <text evidence="2">The sequence shown here is derived from an EMBL/GenBank/DDBJ whole genome shotgun (WGS) entry which is preliminary data.</text>
</comment>
<keyword evidence="1" id="KW-0472">Membrane</keyword>
<protein>
    <submittedName>
        <fullName evidence="2">Uncharacterized protein</fullName>
    </submittedName>
</protein>
<dbReference type="AlphaFoldDB" id="A0A328PEW9"/>
<feature type="transmembrane region" description="Helical" evidence="1">
    <location>
        <begin position="97"/>
        <end position="117"/>
    </location>
</feature>